<reference evidence="3 4" key="1">
    <citation type="journal article" date="2019" name="Int. J. Syst. Evol. Microbiol.">
        <title>The Global Catalogue of Microorganisms (GCM) 10K type strain sequencing project: providing services to taxonomists for standard genome sequencing and annotation.</title>
        <authorList>
            <consortium name="The Broad Institute Genomics Platform"/>
            <consortium name="The Broad Institute Genome Sequencing Center for Infectious Disease"/>
            <person name="Wu L."/>
            <person name="Ma J."/>
        </authorList>
    </citation>
    <scope>NUCLEOTIDE SEQUENCE [LARGE SCALE GENOMIC DNA]</scope>
    <source>
        <strain evidence="3 4">CGMCC 1.10594</strain>
    </source>
</reference>
<dbReference type="RefSeq" id="WP_256406787.1">
    <property type="nucleotide sequence ID" value="NZ_CP187151.1"/>
</dbReference>
<feature type="region of interest" description="Disordered" evidence="1">
    <location>
        <begin position="1"/>
        <end position="22"/>
    </location>
</feature>
<dbReference type="Pfam" id="PF18545">
    <property type="entry name" value="HalOD1"/>
    <property type="match status" value="1"/>
</dbReference>
<feature type="compositionally biased region" description="Basic and acidic residues" evidence="1">
    <location>
        <begin position="9"/>
        <end position="19"/>
    </location>
</feature>
<feature type="domain" description="Halobacterial output" evidence="2">
    <location>
        <begin position="22"/>
        <end position="89"/>
    </location>
</feature>
<keyword evidence="4" id="KW-1185">Reference proteome</keyword>
<accession>A0ABD6CUW5</accession>
<proteinExistence type="predicted"/>
<evidence type="ECO:0000313" key="4">
    <source>
        <dbReference type="Proteomes" id="UP001597075"/>
    </source>
</evidence>
<name>A0ABD6CUW5_9EURY</name>
<evidence type="ECO:0000259" key="2">
    <source>
        <dbReference type="Pfam" id="PF18545"/>
    </source>
</evidence>
<protein>
    <submittedName>
        <fullName evidence="3">HalOD1 output domain-containing protein</fullName>
    </submittedName>
</protein>
<gene>
    <name evidence="3" type="ORF">ACFSBJ_04485</name>
</gene>
<dbReference type="EMBL" id="JBHUDL010000006">
    <property type="protein sequence ID" value="MFD1632992.1"/>
    <property type="molecule type" value="Genomic_DNA"/>
</dbReference>
<dbReference type="Proteomes" id="UP001597075">
    <property type="component" value="Unassembled WGS sequence"/>
</dbReference>
<dbReference type="AlphaFoldDB" id="A0ABD6CUW5"/>
<dbReference type="InterPro" id="IPR040624">
    <property type="entry name" value="HalOD1"/>
</dbReference>
<evidence type="ECO:0000313" key="3">
    <source>
        <dbReference type="EMBL" id="MFD1632992.1"/>
    </source>
</evidence>
<comment type="caution">
    <text evidence="3">The sequence shown here is derived from an EMBL/GenBank/DDBJ whole genome shotgun (WGS) entry which is preliminary data.</text>
</comment>
<organism evidence="3 4">
    <name type="scientific">Haloplanus ruber</name>
    <dbReference type="NCBI Taxonomy" id="869892"/>
    <lineage>
        <taxon>Archaea</taxon>
        <taxon>Methanobacteriati</taxon>
        <taxon>Methanobacteriota</taxon>
        <taxon>Stenosarchaea group</taxon>
        <taxon>Halobacteria</taxon>
        <taxon>Halobacteriales</taxon>
        <taxon>Haloferacaceae</taxon>
        <taxon>Haloplanus</taxon>
    </lineage>
</organism>
<evidence type="ECO:0000256" key="1">
    <source>
        <dbReference type="SAM" id="MobiDB-lite"/>
    </source>
</evidence>
<sequence length="96" mass="10059">MSTGITDPDEIHRVHHDGTAGDSLSDDIVDAVASLADTDPDDLPPLDSRINVAALDGLWDTGDDGHPSDGCLTFSYGGYAVVVRSTGTVFLRETGE</sequence>